<dbReference type="HOGENOM" id="CLU_1255928_0_0_1"/>
<protein>
    <submittedName>
        <fullName evidence="1">Uncharacterized protein</fullName>
    </submittedName>
</protein>
<organism evidence="1 2">
    <name type="scientific">Cryptococcus deuterogattii Ram5</name>
    <dbReference type="NCBI Taxonomy" id="1296110"/>
    <lineage>
        <taxon>Eukaryota</taxon>
        <taxon>Fungi</taxon>
        <taxon>Dikarya</taxon>
        <taxon>Basidiomycota</taxon>
        <taxon>Agaricomycotina</taxon>
        <taxon>Tremellomycetes</taxon>
        <taxon>Tremellales</taxon>
        <taxon>Cryptococcaceae</taxon>
        <taxon>Cryptococcus</taxon>
        <taxon>Cryptococcus gattii species complex</taxon>
    </lineage>
</organism>
<accession>A0A0D0V2M9</accession>
<dbReference type="AlphaFoldDB" id="A0A0D0V2M9"/>
<reference evidence="1 2" key="1">
    <citation type="submission" date="2015-01" db="EMBL/GenBank/DDBJ databases">
        <title>The Genome Sequence of Cryptococcus gattii Ram5.</title>
        <authorList>
            <consortium name="The Broad Institute Genomics Platform"/>
            <person name="Cuomo C."/>
            <person name="Litvintseva A."/>
            <person name="Chen Y."/>
            <person name="Heitman J."/>
            <person name="Sun S."/>
            <person name="Springer D."/>
            <person name="Dromer F."/>
            <person name="Young S."/>
            <person name="Zeng Q."/>
            <person name="Gargeya S."/>
            <person name="Abouelleil A."/>
            <person name="Alvarado L."/>
            <person name="Chapman S.B."/>
            <person name="Gainer-Dewar J."/>
            <person name="Goldberg J."/>
            <person name="Griggs A."/>
            <person name="Gujja S."/>
            <person name="Hansen M."/>
            <person name="Howarth C."/>
            <person name="Imamovic A."/>
            <person name="Larimer J."/>
            <person name="Murphy C."/>
            <person name="Naylor J."/>
            <person name="Pearson M."/>
            <person name="Priest M."/>
            <person name="Roberts A."/>
            <person name="Saif S."/>
            <person name="Shea T."/>
            <person name="Sykes S."/>
            <person name="Wortman J."/>
            <person name="Nusbaum C."/>
            <person name="Birren B."/>
        </authorList>
    </citation>
    <scope>NUCLEOTIDE SEQUENCE [LARGE SCALE GENOMIC DNA]</scope>
    <source>
        <strain evidence="1 2">Ram5</strain>
    </source>
</reference>
<dbReference type="EMBL" id="KN847902">
    <property type="protein sequence ID" value="KIR40849.1"/>
    <property type="molecule type" value="Genomic_DNA"/>
</dbReference>
<dbReference type="Proteomes" id="UP000053392">
    <property type="component" value="Unassembled WGS sequence"/>
</dbReference>
<keyword evidence="2" id="KW-1185">Reference proteome</keyword>
<name>A0A0D0V2M9_9TREE</name>
<sequence>MRLRNVECESVDELVKAKARREADGLSPEISNSSPKNQFPAFARQGSSAHYVCFSYLLELLPPVYAASGSVLAPLYVVRSALFECTFQTTRRQRFAGHPTEMRTFVVSGDFEKLQEVNYGALVRILPSPASLNKLSGIISDLIALHIGKDKPLAILLLTSYINVRDEDRGFYEFIEQKKGGSIGSLPKLFTITMRRLRPVLDFYIAFATPDELSIFEKGT</sequence>
<evidence type="ECO:0000313" key="2">
    <source>
        <dbReference type="Proteomes" id="UP000053392"/>
    </source>
</evidence>
<evidence type="ECO:0000313" key="1">
    <source>
        <dbReference type="EMBL" id="KIR40849.1"/>
    </source>
</evidence>
<gene>
    <name evidence="1" type="ORF">I313_03505</name>
</gene>
<proteinExistence type="predicted"/>